<reference evidence="2 3" key="1">
    <citation type="submission" date="2019-05" db="EMBL/GenBank/DDBJ databases">
        <authorList>
            <consortium name="Pathogen Informatics"/>
        </authorList>
    </citation>
    <scope>NUCLEOTIDE SEQUENCE [LARGE SCALE GENOMIC DNA]</scope>
    <source>
        <strain evidence="2 3">NCTC503</strain>
    </source>
</reference>
<keyword evidence="1" id="KW-0472">Membrane</keyword>
<keyword evidence="3" id="KW-1185">Reference proteome</keyword>
<organism evidence="2 3">
    <name type="scientific">Hathewaya histolytica</name>
    <name type="common">Clostridium histolyticum</name>
    <dbReference type="NCBI Taxonomy" id="1498"/>
    <lineage>
        <taxon>Bacteria</taxon>
        <taxon>Bacillati</taxon>
        <taxon>Bacillota</taxon>
        <taxon>Clostridia</taxon>
        <taxon>Eubacteriales</taxon>
        <taxon>Clostridiaceae</taxon>
        <taxon>Hathewaya</taxon>
    </lineage>
</organism>
<feature type="transmembrane region" description="Helical" evidence="1">
    <location>
        <begin position="170"/>
        <end position="192"/>
    </location>
</feature>
<evidence type="ECO:0000313" key="2">
    <source>
        <dbReference type="EMBL" id="VTQ82008.1"/>
    </source>
</evidence>
<accession>A0A4U9QVE2</accession>
<keyword evidence="1" id="KW-0812">Transmembrane</keyword>
<feature type="transmembrane region" description="Helical" evidence="1">
    <location>
        <begin position="60"/>
        <end position="80"/>
    </location>
</feature>
<name>A0A4U9QVE2_HATHI</name>
<dbReference type="AlphaFoldDB" id="A0A4U9QVE2"/>
<dbReference type="Proteomes" id="UP000308489">
    <property type="component" value="Chromosome 1"/>
</dbReference>
<evidence type="ECO:0000256" key="1">
    <source>
        <dbReference type="SAM" id="Phobius"/>
    </source>
</evidence>
<evidence type="ECO:0000313" key="3">
    <source>
        <dbReference type="Proteomes" id="UP000308489"/>
    </source>
</evidence>
<gene>
    <name evidence="2" type="ORF">NCTC503_00107</name>
</gene>
<feature type="transmembrane region" description="Helical" evidence="1">
    <location>
        <begin position="12"/>
        <end position="32"/>
    </location>
</feature>
<feature type="transmembrane region" description="Helical" evidence="1">
    <location>
        <begin position="207"/>
        <end position="229"/>
    </location>
</feature>
<dbReference type="EMBL" id="LR590481">
    <property type="protein sequence ID" value="VTQ82008.1"/>
    <property type="molecule type" value="Genomic_DNA"/>
</dbReference>
<dbReference type="KEGG" id="hhw:NCTC503_00107"/>
<proteinExistence type="predicted"/>
<sequence length="240" mass="27725">MRSLTRRFLINKLNITITLIISIILSTAHFMVSGVEEGYSLVAPFSGCIPGSLFIPHWSFFAMTNLFIIYLVGVFYERLIAQGISSHIIRYLKKGNWVKELEFTVITGTLILSLVYIGVSLILGILFVENIINEIWSFAFFSLLWIMEIIVVGELFITLCICIKNSLISFIIMLLFYMMIGLPDNISCYIPFGISSVKRMKYYNLNGIWEISLIFAILIITFFISRFILYRWAKNRIFDL</sequence>
<dbReference type="RefSeq" id="WP_138208954.1">
    <property type="nucleotide sequence ID" value="NZ_CBCRUQ010000011.1"/>
</dbReference>
<keyword evidence="1" id="KW-1133">Transmembrane helix</keyword>
<feature type="transmembrane region" description="Helical" evidence="1">
    <location>
        <begin position="139"/>
        <end position="163"/>
    </location>
</feature>
<protein>
    <submittedName>
        <fullName evidence="2">Uncharacterized protein</fullName>
    </submittedName>
</protein>
<feature type="transmembrane region" description="Helical" evidence="1">
    <location>
        <begin position="101"/>
        <end position="127"/>
    </location>
</feature>